<feature type="compositionally biased region" description="Polar residues" evidence="5">
    <location>
        <begin position="855"/>
        <end position="870"/>
    </location>
</feature>
<dbReference type="GO" id="GO:0003746">
    <property type="term" value="F:translation elongation factor activity"/>
    <property type="evidence" value="ECO:0007669"/>
    <property type="project" value="UniProtKB-KW"/>
</dbReference>
<evidence type="ECO:0000313" key="9">
    <source>
        <dbReference type="Proteomes" id="UP000053317"/>
    </source>
</evidence>
<comment type="caution">
    <text evidence="8">The sequence shown here is derived from an EMBL/GenBank/DDBJ whole genome shotgun (WGS) entry which is preliminary data.</text>
</comment>
<keyword evidence="6" id="KW-0812">Transmembrane</keyword>
<accession>A0A0G2E8S0</accession>
<dbReference type="GO" id="GO:1990269">
    <property type="term" value="F:RNA polymerase II C-terminal domain phosphoserine binding"/>
    <property type="evidence" value="ECO:0007669"/>
    <property type="project" value="TreeGrafter"/>
</dbReference>
<keyword evidence="2" id="KW-0805">Transcription regulation</keyword>
<keyword evidence="3" id="KW-0804">Transcription</keyword>
<organism evidence="8 9">
    <name type="scientific">Phaeomoniella chlamydospora</name>
    <name type="common">Phaeoacremonium chlamydosporum</name>
    <dbReference type="NCBI Taxonomy" id="158046"/>
    <lineage>
        <taxon>Eukaryota</taxon>
        <taxon>Fungi</taxon>
        <taxon>Dikarya</taxon>
        <taxon>Ascomycota</taxon>
        <taxon>Pezizomycotina</taxon>
        <taxon>Eurotiomycetes</taxon>
        <taxon>Chaetothyriomycetidae</taxon>
        <taxon>Phaeomoniellales</taxon>
        <taxon>Phaeomoniellaceae</taxon>
        <taxon>Phaeomoniella</taxon>
    </lineage>
</organism>
<dbReference type="PANTHER" id="PTHR13115">
    <property type="entry name" value="RNA POLYMERASE-ASSOCIATED PROTEIN RTF1 HOMOLOG"/>
    <property type="match status" value="1"/>
</dbReference>
<feature type="transmembrane region" description="Helical" evidence="6">
    <location>
        <begin position="103"/>
        <end position="127"/>
    </location>
</feature>
<feature type="compositionally biased region" description="Basic and acidic residues" evidence="5">
    <location>
        <begin position="530"/>
        <end position="559"/>
    </location>
</feature>
<dbReference type="OrthoDB" id="166375at2759"/>
<feature type="region of interest" description="Disordered" evidence="5">
    <location>
        <begin position="486"/>
        <end position="599"/>
    </location>
</feature>
<feature type="transmembrane region" description="Helical" evidence="6">
    <location>
        <begin position="182"/>
        <end position="210"/>
    </location>
</feature>
<comment type="subcellular location">
    <subcellularLocation>
        <location evidence="1">Nucleus</location>
    </subcellularLocation>
</comment>
<dbReference type="Proteomes" id="UP000053317">
    <property type="component" value="Unassembled WGS sequence"/>
</dbReference>
<feature type="transmembrane region" description="Helical" evidence="6">
    <location>
        <begin position="14"/>
        <end position="37"/>
    </location>
</feature>
<dbReference type="GO" id="GO:0016593">
    <property type="term" value="C:Cdc73/Paf1 complex"/>
    <property type="evidence" value="ECO:0007669"/>
    <property type="project" value="TreeGrafter"/>
</dbReference>
<keyword evidence="8" id="KW-0648">Protein biosynthesis</keyword>
<dbReference type="EMBL" id="LCWF01000117">
    <property type="protein sequence ID" value="KKY18756.1"/>
    <property type="molecule type" value="Genomic_DNA"/>
</dbReference>
<feature type="domain" description="Plus3" evidence="7">
    <location>
        <begin position="598"/>
        <end position="734"/>
    </location>
</feature>
<keyword evidence="6" id="KW-0472">Membrane</keyword>
<keyword evidence="9" id="KW-1185">Reference proteome</keyword>
<evidence type="ECO:0000256" key="2">
    <source>
        <dbReference type="ARBA" id="ARBA00023015"/>
    </source>
</evidence>
<evidence type="ECO:0000256" key="1">
    <source>
        <dbReference type="ARBA" id="ARBA00004123"/>
    </source>
</evidence>
<evidence type="ECO:0000313" key="8">
    <source>
        <dbReference type="EMBL" id="KKY18756.1"/>
    </source>
</evidence>
<reference evidence="8 9" key="1">
    <citation type="submission" date="2015-05" db="EMBL/GenBank/DDBJ databases">
        <title>Distinctive expansion of gene families associated with plant cell wall degradation and secondary metabolism in the genomes of grapevine trunk pathogens.</title>
        <authorList>
            <person name="Lawrence D.P."/>
            <person name="Travadon R."/>
            <person name="Rolshausen P.E."/>
            <person name="Baumgartner K."/>
        </authorList>
    </citation>
    <scope>NUCLEOTIDE SEQUENCE [LARGE SCALE GENOMIC DNA]</scope>
    <source>
        <strain evidence="8">UCRPC4</strain>
    </source>
</reference>
<evidence type="ECO:0000256" key="3">
    <source>
        <dbReference type="ARBA" id="ARBA00023163"/>
    </source>
</evidence>
<dbReference type="Pfam" id="PF03126">
    <property type="entry name" value="Plus-3"/>
    <property type="match status" value="1"/>
</dbReference>
<evidence type="ECO:0000256" key="4">
    <source>
        <dbReference type="ARBA" id="ARBA00023242"/>
    </source>
</evidence>
<dbReference type="SMART" id="SM00719">
    <property type="entry name" value="Plus3"/>
    <property type="match status" value="1"/>
</dbReference>
<dbReference type="SUPFAM" id="SSF159042">
    <property type="entry name" value="Plus3-like"/>
    <property type="match status" value="1"/>
</dbReference>
<dbReference type="InterPro" id="IPR036128">
    <property type="entry name" value="Plus3-like_sf"/>
</dbReference>
<feature type="transmembrane region" description="Helical" evidence="6">
    <location>
        <begin position="44"/>
        <end position="62"/>
    </location>
</feature>
<feature type="transmembrane region" description="Helical" evidence="6">
    <location>
        <begin position="239"/>
        <end position="261"/>
    </location>
</feature>
<keyword evidence="4" id="KW-0539">Nucleus</keyword>
<feature type="transmembrane region" description="Helical" evidence="6">
    <location>
        <begin position="148"/>
        <end position="170"/>
    </location>
</feature>
<dbReference type="GO" id="GO:0003677">
    <property type="term" value="F:DNA binding"/>
    <property type="evidence" value="ECO:0007669"/>
    <property type="project" value="InterPro"/>
</dbReference>
<keyword evidence="6" id="KW-1133">Transmembrane helix</keyword>
<feature type="region of interest" description="Disordered" evidence="5">
    <location>
        <begin position="395"/>
        <end position="428"/>
    </location>
</feature>
<dbReference type="PROSITE" id="PS51360">
    <property type="entry name" value="PLUS3"/>
    <property type="match status" value="1"/>
</dbReference>
<evidence type="ECO:0000259" key="7">
    <source>
        <dbReference type="PROSITE" id="PS51360"/>
    </source>
</evidence>
<evidence type="ECO:0000256" key="6">
    <source>
        <dbReference type="SAM" id="Phobius"/>
    </source>
</evidence>
<reference evidence="8 9" key="2">
    <citation type="submission" date="2015-05" db="EMBL/GenBank/DDBJ databases">
        <authorList>
            <person name="Morales-Cruz A."/>
            <person name="Amrine K.C."/>
            <person name="Cantu D."/>
        </authorList>
    </citation>
    <scope>NUCLEOTIDE SEQUENCE [LARGE SCALE GENOMIC DNA]</scope>
    <source>
        <strain evidence="8">UCRPC4</strain>
    </source>
</reference>
<dbReference type="AlphaFoldDB" id="A0A0G2E8S0"/>
<keyword evidence="8" id="KW-0251">Elongation factor</keyword>
<gene>
    <name evidence="8" type="ORF">UCRPC4_g04818</name>
</gene>
<feature type="compositionally biased region" description="Acidic residues" evidence="5">
    <location>
        <begin position="565"/>
        <end position="580"/>
    </location>
</feature>
<feature type="region of interest" description="Disordered" evidence="5">
    <location>
        <begin position="834"/>
        <end position="870"/>
    </location>
</feature>
<proteinExistence type="predicted"/>
<dbReference type="InterPro" id="IPR004343">
    <property type="entry name" value="Plus-3_dom"/>
</dbReference>
<name>A0A0G2E8S0_PHACM</name>
<dbReference type="PANTHER" id="PTHR13115:SF8">
    <property type="entry name" value="RNA POLYMERASE-ASSOCIATED PROTEIN RTF1 HOMOLOG"/>
    <property type="match status" value="1"/>
</dbReference>
<protein>
    <submittedName>
        <fullName evidence="8">Putative rna polymerase ii transcription elongation factor</fullName>
    </submittedName>
</protein>
<dbReference type="FunFam" id="3.90.70.200:FF:000005">
    <property type="entry name" value="Related to Pol II transcription elongation factor"/>
    <property type="match status" value="1"/>
</dbReference>
<sequence length="963" mass="107636">MAVGNGIPEEAKGLAAVVLAYSFINATAAITVVVMYFRQGDRWGIIPLAAFFSTINILASIIQQFHFIMNFRPIQLQEYEIMQDAAKNNKYTFTGTYNTMDTALYLIQFYCYNVESLMFVFWVTGLFRSAWRVRITWIDRMDSVFGTIGKILAVLLPALIIGIARTTAVLSRPTLYFIISDILLVGGVLIGMTMLVLVLYNIFEIFLIFYEVMGRSERTKLLNATAPDYSVGKAVTTELIFMPGVTTGLMIFLVFGTTGALRAEYSAIFRRIFFCGRKSSFSGAGRLQSDSVVRLTDINTTKNSRKLNEWQEVDIFNPTLSSGNHYDLNERGKGPGAEYTVTIESRAEAEPDSPPRMKRSAKPAIFTSGYISPSYHITHLILLVKRTPFKLLGSGAARSAESSDRDSLRSAPMSESDSEGGSPGPVEDGAIFPYEKYYHSAADKDEIMALPEIQREEIIADRAAQVERHLQDMALRRLLASREREEARAAEKKKRKAGAADLEETQRKSTRQRMTIGGRRAGEASSAIEAYKRQREEKGLRDEQRRREAAARAKERAERGASPQDDYEDADADGDSELEWDDPRSRRRSPTPPKDDPVAELVDIQRARIGRDNFAQVCFYPGFEKTITNCYTRICIGPGPNGQNAYRLAKILGLSKGRPYALQGPNGRMFVTDQWVTAAHGKAERVWPFLECSNSPFTEEEWRRYRVVLANENINLPTKTAVNKKLADINKLINHHFTEAEITEKMRRQNGLLDMVNRTAERKEIEERRRQARAQGDFEAVQACEDELKALVPMKLACNTSLNPHRTDPLATNSPNKKKEQDLLAEINRRNQQINAENIRKAQLAESRVKKSRATPANSSQGTVPTPFDNKTSLKVPALAVDDDLFGSDISRTATPLANRSANGTPTPRVGTPDLASVPVIKTATTQANGDTKKKSGGFGLLRKKKQEEDVLANLDLGIEIEI</sequence>
<dbReference type="Gene3D" id="3.90.70.200">
    <property type="entry name" value="Plus-3 domain"/>
    <property type="match status" value="1"/>
</dbReference>
<evidence type="ECO:0000256" key="5">
    <source>
        <dbReference type="SAM" id="MobiDB-lite"/>
    </source>
</evidence>